<dbReference type="Gene3D" id="3.40.1830.10">
    <property type="entry name" value="Thermophilic metalloprotease (M29)"/>
    <property type="match status" value="1"/>
</dbReference>
<comment type="cofactor">
    <cofactor evidence="3">
        <name>Zn(2+)</name>
        <dbReference type="ChEBI" id="CHEBI:29105"/>
    </cofactor>
</comment>
<comment type="similarity">
    <text evidence="4">Belongs to the peptidase M29 family.</text>
</comment>
<evidence type="ECO:0000256" key="7">
    <source>
        <dbReference type="ARBA" id="ARBA00022723"/>
    </source>
</evidence>
<dbReference type="EMBL" id="DSJL01000011">
    <property type="protein sequence ID" value="HEF66135.1"/>
    <property type="molecule type" value="Genomic_DNA"/>
</dbReference>
<proteinExistence type="inferred from homology"/>
<evidence type="ECO:0000256" key="8">
    <source>
        <dbReference type="ARBA" id="ARBA00022801"/>
    </source>
</evidence>
<dbReference type="PANTHER" id="PTHR34448:SF1">
    <property type="entry name" value="BLL6088 PROTEIN"/>
    <property type="match status" value="1"/>
</dbReference>
<dbReference type="PANTHER" id="PTHR34448">
    <property type="entry name" value="AMINOPEPTIDASE"/>
    <property type="match status" value="1"/>
</dbReference>
<comment type="cofactor">
    <cofactor evidence="1">
        <name>Co(2+)</name>
        <dbReference type="ChEBI" id="CHEBI:48828"/>
    </cofactor>
</comment>
<dbReference type="Pfam" id="PF02073">
    <property type="entry name" value="Peptidase_M29"/>
    <property type="match status" value="1"/>
</dbReference>
<keyword evidence="7" id="KW-0479">Metal-binding</keyword>
<evidence type="ECO:0000256" key="2">
    <source>
        <dbReference type="ARBA" id="ARBA00001946"/>
    </source>
</evidence>
<organism evidence="10">
    <name type="scientific">Thermomicrobium roseum</name>
    <dbReference type="NCBI Taxonomy" id="500"/>
    <lineage>
        <taxon>Bacteria</taxon>
        <taxon>Pseudomonadati</taxon>
        <taxon>Thermomicrobiota</taxon>
        <taxon>Thermomicrobia</taxon>
        <taxon>Thermomicrobiales</taxon>
        <taxon>Thermomicrobiaceae</taxon>
        <taxon>Thermomicrobium</taxon>
    </lineage>
</organism>
<dbReference type="InterPro" id="IPR035097">
    <property type="entry name" value="M29_N-terminal"/>
</dbReference>
<keyword evidence="8" id="KW-0378">Hydrolase</keyword>
<dbReference type="InterPro" id="IPR000787">
    <property type="entry name" value="Peptidase_M29"/>
</dbReference>
<comment type="cofactor">
    <cofactor evidence="2">
        <name>Mg(2+)</name>
        <dbReference type="ChEBI" id="CHEBI:18420"/>
    </cofactor>
</comment>
<keyword evidence="6" id="KW-0645">Protease</keyword>
<comment type="caution">
    <text evidence="10">The sequence shown here is derived from an EMBL/GenBank/DDBJ whole genome shotgun (WGS) entry which is preliminary data.</text>
</comment>
<evidence type="ECO:0000256" key="3">
    <source>
        <dbReference type="ARBA" id="ARBA00001947"/>
    </source>
</evidence>
<dbReference type="GO" id="GO:0006508">
    <property type="term" value="P:proteolysis"/>
    <property type="evidence" value="ECO:0007669"/>
    <property type="project" value="UniProtKB-KW"/>
</dbReference>
<dbReference type="GO" id="GO:0008237">
    <property type="term" value="F:metallopeptidase activity"/>
    <property type="evidence" value="ECO:0007669"/>
    <property type="project" value="UniProtKB-KW"/>
</dbReference>
<evidence type="ECO:0000313" key="10">
    <source>
        <dbReference type="EMBL" id="HEF66135.1"/>
    </source>
</evidence>
<dbReference type="GO" id="GO:0046872">
    <property type="term" value="F:metal ion binding"/>
    <property type="evidence" value="ECO:0007669"/>
    <property type="project" value="UniProtKB-KW"/>
</dbReference>
<evidence type="ECO:0000256" key="5">
    <source>
        <dbReference type="ARBA" id="ARBA00022438"/>
    </source>
</evidence>
<evidence type="ECO:0000256" key="4">
    <source>
        <dbReference type="ARBA" id="ARBA00008236"/>
    </source>
</evidence>
<keyword evidence="5 10" id="KW-0031">Aminopeptidase</keyword>
<reference evidence="10" key="1">
    <citation type="journal article" date="2020" name="mSystems">
        <title>Genome- and Community-Level Interaction Insights into Carbon Utilization and Element Cycling Functions of Hydrothermarchaeota in Hydrothermal Sediment.</title>
        <authorList>
            <person name="Zhou Z."/>
            <person name="Liu Y."/>
            <person name="Xu W."/>
            <person name="Pan J."/>
            <person name="Luo Z.H."/>
            <person name="Li M."/>
        </authorList>
    </citation>
    <scope>NUCLEOTIDE SEQUENCE [LARGE SCALE GENOMIC DNA]</scope>
    <source>
        <strain evidence="10">SpSt-222</strain>
    </source>
</reference>
<dbReference type="InterPro" id="IPR052170">
    <property type="entry name" value="M29_Exopeptidase"/>
</dbReference>
<accession>A0A7C1X4W7</accession>
<dbReference type="SUPFAM" id="SSF144052">
    <property type="entry name" value="Thermophilic metalloprotease-like"/>
    <property type="match status" value="1"/>
</dbReference>
<evidence type="ECO:0000256" key="9">
    <source>
        <dbReference type="ARBA" id="ARBA00023049"/>
    </source>
</evidence>
<protein>
    <submittedName>
        <fullName evidence="10">Aminopeptidase</fullName>
    </submittedName>
</protein>
<gene>
    <name evidence="10" type="ORF">ENP47_11165</name>
</gene>
<sequence>MTDPRITKWAKVLVEYSLAVQPEQLVVIGGTPLAAPLIREVYRLVLERGAYPVVQLTLPGLAEILFKTANDRQLTFISPDERLGPEQADALLRILSESNTKALTGIDPARQQLHQRARTELRQTYLERAAAGALNWCVTLYPTEAYAQDAEMSLAEYEEFVLRAGFLDQEDPVAAWQEQAREQARIIEWLSDKREVHIRAPDTDLRLSIAGRRFVNADGRKNFPDGEIFTGPVEDSVEGTIRFTYPSMVQGRQVEDIRLRFEGGRVVEASAARNEAFLHRMLETDEGARYVGEFAFGLNRAITRFTGNILFDEKIGGTLHLAIGAGYPETGSRNRSAVHWDMICDLRRDSEVWIDGQLFMKNGELLI</sequence>
<name>A0A7C1X4W7_THERO</name>
<evidence type="ECO:0000256" key="6">
    <source>
        <dbReference type="ARBA" id="ARBA00022670"/>
    </source>
</evidence>
<keyword evidence="9" id="KW-0482">Metalloprotease</keyword>
<dbReference type="AlphaFoldDB" id="A0A7C1X4W7"/>
<evidence type="ECO:0000256" key="1">
    <source>
        <dbReference type="ARBA" id="ARBA00001941"/>
    </source>
</evidence>
<dbReference type="GO" id="GO:0004177">
    <property type="term" value="F:aminopeptidase activity"/>
    <property type="evidence" value="ECO:0007669"/>
    <property type="project" value="UniProtKB-KW"/>
</dbReference>